<dbReference type="AlphaFoldDB" id="A0A096A3B2"/>
<dbReference type="GO" id="GO:0046933">
    <property type="term" value="F:proton-transporting ATP synthase activity, rotational mechanism"/>
    <property type="evidence" value="ECO:0007669"/>
    <property type="project" value="UniProtKB-UniRule"/>
</dbReference>
<dbReference type="PRINTS" id="PR00125">
    <property type="entry name" value="ATPASEDELTA"/>
</dbReference>
<proteinExistence type="inferred from homology"/>
<keyword evidence="7 8" id="KW-0066">ATP synthesis</keyword>
<evidence type="ECO:0000256" key="8">
    <source>
        <dbReference type="HAMAP-Rule" id="MF_01416"/>
    </source>
</evidence>
<keyword evidence="6 8" id="KW-0139">CF(1)</keyword>
<dbReference type="GO" id="GO:0045259">
    <property type="term" value="C:proton-transporting ATP synthase complex"/>
    <property type="evidence" value="ECO:0007669"/>
    <property type="project" value="UniProtKB-KW"/>
</dbReference>
<dbReference type="InterPro" id="IPR000711">
    <property type="entry name" value="ATPase_OSCP/dsu"/>
</dbReference>
<evidence type="ECO:0000256" key="2">
    <source>
        <dbReference type="ARBA" id="ARBA00022448"/>
    </source>
</evidence>
<evidence type="ECO:0000256" key="4">
    <source>
        <dbReference type="ARBA" id="ARBA00023065"/>
    </source>
</evidence>
<dbReference type="eggNOG" id="COG0712">
    <property type="taxonomic scope" value="Bacteria"/>
</dbReference>
<evidence type="ECO:0000313" key="10">
    <source>
        <dbReference type="Proteomes" id="UP000029548"/>
    </source>
</evidence>
<keyword evidence="4 8" id="KW-0406">Ion transport</keyword>
<evidence type="ECO:0000256" key="7">
    <source>
        <dbReference type="ARBA" id="ARBA00023310"/>
    </source>
</evidence>
<comment type="caution">
    <text evidence="9">The sequence shown here is derived from an EMBL/GenBank/DDBJ whole genome shotgun (WGS) entry which is preliminary data.</text>
</comment>
<comment type="function">
    <text evidence="8">This protein is part of the stalk that links CF(0) to CF(1). It either transmits conformational changes from CF(0) to CF(1) or is implicated in proton conduction.</text>
</comment>
<accession>A0A096A3B2</accession>
<comment type="subcellular location">
    <subcellularLocation>
        <location evidence="8">Cell membrane</location>
        <topology evidence="8">Peripheral membrane protein</topology>
    </subcellularLocation>
    <subcellularLocation>
        <location evidence="1">Membrane</location>
    </subcellularLocation>
</comment>
<keyword evidence="5 8" id="KW-0472">Membrane</keyword>
<keyword evidence="3 8" id="KW-0375">Hydrogen ion transport</keyword>
<dbReference type="Gene3D" id="1.10.520.20">
    <property type="entry name" value="N-terminal domain of the delta subunit of the F1F0-ATP synthase"/>
    <property type="match status" value="1"/>
</dbReference>
<comment type="function">
    <text evidence="8">F(1)F(0) ATP synthase produces ATP from ADP in the presence of a proton or sodium gradient. F-type ATPases consist of two structural domains, F(1) containing the extramembraneous catalytic core and F(0) containing the membrane proton channel, linked together by a central stalk and a peripheral stalk. During catalysis, ATP synthesis in the catalytic domain of F(1) is coupled via a rotary mechanism of the central stalk subunits to proton translocation.</text>
</comment>
<keyword evidence="9" id="KW-0378">Hydrolase</keyword>
<evidence type="ECO:0000256" key="5">
    <source>
        <dbReference type="ARBA" id="ARBA00023136"/>
    </source>
</evidence>
<comment type="similarity">
    <text evidence="8">Belongs to the ATPase delta chain family.</text>
</comment>
<evidence type="ECO:0000256" key="3">
    <source>
        <dbReference type="ARBA" id="ARBA00022781"/>
    </source>
</evidence>
<sequence>MHAASRESLAQLRTELDAAVGGATVSVANAAQTGSELFDVVETLDSDRGLRVAVADQSVTAEQRSGIIRSLFAGKVSETTLKVITDAATQTWSNSREFRAGLVELGRRALLRSAEGQGQLETVEDELFRLSSILVNEPQLEQLLADKAATPEAKRGLLASVLYGKVTSVTEALALQAVGRPEKRPADDIDSLSRLAAGLRNRTVARVTSATAISPEQQRALADKLGRLYGEEMSIHTEIDPSILGGLVIRVGDEVIDGSLSTKLEKLRVGLG</sequence>
<keyword evidence="2 8" id="KW-0813">Transport</keyword>
<protein>
    <recommendedName>
        <fullName evidence="8">ATP synthase subunit delta</fullName>
    </recommendedName>
    <alternativeName>
        <fullName evidence="8">ATP synthase F(1) sector subunit delta</fullName>
    </alternativeName>
    <alternativeName>
        <fullName evidence="8">F-type ATPase subunit delta</fullName>
        <shortName evidence="8">F-ATPase subunit delta</shortName>
    </alternativeName>
</protein>
<dbReference type="PANTHER" id="PTHR11910">
    <property type="entry name" value="ATP SYNTHASE DELTA CHAIN"/>
    <property type="match status" value="1"/>
</dbReference>
<dbReference type="PROSITE" id="PS00389">
    <property type="entry name" value="ATPASE_DELTA"/>
    <property type="match status" value="1"/>
</dbReference>
<dbReference type="GO" id="GO:0016787">
    <property type="term" value="F:hydrolase activity"/>
    <property type="evidence" value="ECO:0007669"/>
    <property type="project" value="UniProtKB-KW"/>
</dbReference>
<dbReference type="NCBIfam" id="TIGR01145">
    <property type="entry name" value="ATP_synt_delta"/>
    <property type="match status" value="1"/>
</dbReference>
<dbReference type="InterPro" id="IPR026015">
    <property type="entry name" value="ATP_synth_OSCP/delta_N_sf"/>
</dbReference>
<evidence type="ECO:0000256" key="1">
    <source>
        <dbReference type="ARBA" id="ARBA00004370"/>
    </source>
</evidence>
<keyword evidence="8" id="KW-1003">Cell membrane</keyword>
<dbReference type="Proteomes" id="UP000029548">
    <property type="component" value="Unassembled WGS sequence"/>
</dbReference>
<gene>
    <name evidence="8" type="primary">atpH</name>
    <name evidence="9" type="ORF">HMPREF1650_11425</name>
</gene>
<name>A0A096A3B2_9CORY</name>
<dbReference type="InterPro" id="IPR020781">
    <property type="entry name" value="ATPase_OSCP/d_CS"/>
</dbReference>
<organism evidence="9 10">
    <name type="scientific">Corynebacterium freneyi DNF00450</name>
    <dbReference type="NCBI Taxonomy" id="1287475"/>
    <lineage>
        <taxon>Bacteria</taxon>
        <taxon>Bacillati</taxon>
        <taxon>Actinomycetota</taxon>
        <taxon>Actinomycetes</taxon>
        <taxon>Mycobacteriales</taxon>
        <taxon>Corynebacteriaceae</taxon>
        <taxon>Corynebacterium</taxon>
    </lineage>
</organism>
<dbReference type="GO" id="GO:0005886">
    <property type="term" value="C:plasma membrane"/>
    <property type="evidence" value="ECO:0007669"/>
    <property type="project" value="UniProtKB-SubCell"/>
</dbReference>
<reference evidence="9 10" key="1">
    <citation type="submission" date="2014-07" db="EMBL/GenBank/DDBJ databases">
        <authorList>
            <person name="McCorrison J."/>
            <person name="Sanka R."/>
            <person name="Torralba M."/>
            <person name="Gillis M."/>
            <person name="Haft D.H."/>
            <person name="Methe B."/>
            <person name="Sutton G."/>
            <person name="Nelson K.E."/>
        </authorList>
    </citation>
    <scope>NUCLEOTIDE SEQUENCE [LARGE SCALE GENOMIC DNA]</scope>
    <source>
        <strain evidence="9 10">DNF00450</strain>
    </source>
</reference>
<dbReference type="HAMAP" id="MF_01416">
    <property type="entry name" value="ATP_synth_delta_bact"/>
    <property type="match status" value="1"/>
</dbReference>
<dbReference type="EMBL" id="JRNE01000079">
    <property type="protein sequence ID" value="KGF15304.1"/>
    <property type="molecule type" value="Genomic_DNA"/>
</dbReference>
<evidence type="ECO:0000313" key="9">
    <source>
        <dbReference type="EMBL" id="KGF15304.1"/>
    </source>
</evidence>
<dbReference type="Pfam" id="PF00213">
    <property type="entry name" value="OSCP"/>
    <property type="match status" value="1"/>
</dbReference>
<dbReference type="SUPFAM" id="SSF47928">
    <property type="entry name" value="N-terminal domain of the delta subunit of the F1F0-ATP synthase"/>
    <property type="match status" value="1"/>
</dbReference>
<dbReference type="NCBIfam" id="NF009967">
    <property type="entry name" value="PRK13430.1"/>
    <property type="match status" value="1"/>
</dbReference>
<evidence type="ECO:0000256" key="6">
    <source>
        <dbReference type="ARBA" id="ARBA00023196"/>
    </source>
</evidence>
<dbReference type="RefSeq" id="WP_035123371.1">
    <property type="nucleotide sequence ID" value="NZ_JRNE01000079.1"/>
</dbReference>